<evidence type="ECO:0000256" key="3">
    <source>
        <dbReference type="ARBA" id="ARBA00022679"/>
    </source>
</evidence>
<dbReference type="SUPFAM" id="SSF141523">
    <property type="entry name" value="L,D-transpeptidase catalytic domain-like"/>
    <property type="match status" value="1"/>
</dbReference>
<dbReference type="AlphaFoldDB" id="A0A933P027"/>
<proteinExistence type="inferred from homology"/>
<comment type="pathway">
    <text evidence="1 7">Cell wall biogenesis; peptidoglycan biosynthesis.</text>
</comment>
<name>A0A933P027_9HYPH</name>
<feature type="region of interest" description="Disordered" evidence="8">
    <location>
        <begin position="324"/>
        <end position="350"/>
    </location>
</feature>
<dbReference type="GO" id="GO:0071555">
    <property type="term" value="P:cell wall organization"/>
    <property type="evidence" value="ECO:0007669"/>
    <property type="project" value="UniProtKB-UniRule"/>
</dbReference>
<gene>
    <name evidence="10" type="ORF">HY834_18280</name>
</gene>
<protein>
    <submittedName>
        <fullName evidence="10">Murein L,D-transpeptidase</fullName>
    </submittedName>
</protein>
<dbReference type="GO" id="GO:0009252">
    <property type="term" value="P:peptidoglycan biosynthetic process"/>
    <property type="evidence" value="ECO:0007669"/>
    <property type="project" value="UniProtKB-KW"/>
</dbReference>
<organism evidence="10 11">
    <name type="scientific">Devosia nanyangense</name>
    <dbReference type="NCBI Taxonomy" id="1228055"/>
    <lineage>
        <taxon>Bacteria</taxon>
        <taxon>Pseudomonadati</taxon>
        <taxon>Pseudomonadota</taxon>
        <taxon>Alphaproteobacteria</taxon>
        <taxon>Hyphomicrobiales</taxon>
        <taxon>Devosiaceae</taxon>
        <taxon>Devosia</taxon>
    </lineage>
</organism>
<feature type="domain" description="L,D-TPase catalytic" evidence="9">
    <location>
        <begin position="59"/>
        <end position="187"/>
    </location>
</feature>
<dbReference type="InterPro" id="IPR005490">
    <property type="entry name" value="LD_TPept_cat_dom"/>
</dbReference>
<evidence type="ECO:0000256" key="1">
    <source>
        <dbReference type="ARBA" id="ARBA00004752"/>
    </source>
</evidence>
<comment type="caution">
    <text evidence="10">The sequence shown here is derived from an EMBL/GenBank/DDBJ whole genome shotgun (WGS) entry which is preliminary data.</text>
</comment>
<sequence length="350" mass="37355">MQLSLSKILGLVAILVAAVTLSACGGLLPKTSSLRAQQSLKQSTVSKLAGIGSSPGEAMMIRLFKQSSELEVWKRTKSGQFKLFETYQVCAYSGVLGPKVAEGDRQAPEGFYNITPGLMNPRSNYYLAFNTGFPNKFDRAWARTGSELMVHGDCSSRGCYSMTDEGIAEIYALARESFAGGNAVVQMQIFPFRMTPKNLAQNSANPNLPFWQDIKEGYDRFELSKTPPSWDVCEKKYVFDLKSPDGTPLDPVATCPARSGDTLLAAVTAKAAADDAQYRIEVAAIADRDAKAAAKKQAEADAEAAAKARGQAVGGFISGLFGGGSAQASEPPASDPVKIAPTPFPAPSWV</sequence>
<dbReference type="PROSITE" id="PS51257">
    <property type="entry name" value="PROKAR_LIPOPROTEIN"/>
    <property type="match status" value="1"/>
</dbReference>
<evidence type="ECO:0000313" key="10">
    <source>
        <dbReference type="EMBL" id="MBI4923691.1"/>
    </source>
</evidence>
<dbReference type="Proteomes" id="UP000782610">
    <property type="component" value="Unassembled WGS sequence"/>
</dbReference>
<keyword evidence="5 7" id="KW-0573">Peptidoglycan synthesis</keyword>
<dbReference type="PROSITE" id="PS52029">
    <property type="entry name" value="LD_TPASE"/>
    <property type="match status" value="1"/>
</dbReference>
<accession>A0A933P027</accession>
<evidence type="ECO:0000256" key="4">
    <source>
        <dbReference type="ARBA" id="ARBA00022960"/>
    </source>
</evidence>
<evidence type="ECO:0000313" key="11">
    <source>
        <dbReference type="Proteomes" id="UP000782610"/>
    </source>
</evidence>
<evidence type="ECO:0000256" key="7">
    <source>
        <dbReference type="PROSITE-ProRule" id="PRU01373"/>
    </source>
</evidence>
<dbReference type="PANTHER" id="PTHR36699:SF1">
    <property type="entry name" value="L,D-TRANSPEPTIDASE YAFK-RELATED"/>
    <property type="match status" value="1"/>
</dbReference>
<dbReference type="PANTHER" id="PTHR36699">
    <property type="entry name" value="LD-TRANSPEPTIDASE"/>
    <property type="match status" value="1"/>
</dbReference>
<keyword evidence="3" id="KW-0808">Transferase</keyword>
<dbReference type="GO" id="GO:0008360">
    <property type="term" value="P:regulation of cell shape"/>
    <property type="evidence" value="ECO:0007669"/>
    <property type="project" value="UniProtKB-UniRule"/>
</dbReference>
<evidence type="ECO:0000256" key="6">
    <source>
        <dbReference type="ARBA" id="ARBA00023316"/>
    </source>
</evidence>
<keyword evidence="6 7" id="KW-0961">Cell wall biogenesis/degradation</keyword>
<dbReference type="GO" id="GO:0016740">
    <property type="term" value="F:transferase activity"/>
    <property type="evidence" value="ECO:0007669"/>
    <property type="project" value="UniProtKB-KW"/>
</dbReference>
<evidence type="ECO:0000256" key="2">
    <source>
        <dbReference type="ARBA" id="ARBA00005992"/>
    </source>
</evidence>
<dbReference type="GO" id="GO:0004180">
    <property type="term" value="F:carboxypeptidase activity"/>
    <property type="evidence" value="ECO:0007669"/>
    <property type="project" value="UniProtKB-ARBA"/>
</dbReference>
<reference evidence="10" key="1">
    <citation type="submission" date="2020-07" db="EMBL/GenBank/DDBJ databases">
        <title>Huge and variable diversity of episymbiotic CPR bacteria and DPANN archaea in groundwater ecosystems.</title>
        <authorList>
            <person name="He C.Y."/>
            <person name="Keren R."/>
            <person name="Whittaker M."/>
            <person name="Farag I.F."/>
            <person name="Doudna J."/>
            <person name="Cate J.H.D."/>
            <person name="Banfield J.F."/>
        </authorList>
    </citation>
    <scope>NUCLEOTIDE SEQUENCE</scope>
    <source>
        <strain evidence="10">NC_groundwater_1586_Pr3_B-0.1um_66_15</strain>
    </source>
</reference>
<evidence type="ECO:0000256" key="8">
    <source>
        <dbReference type="SAM" id="MobiDB-lite"/>
    </source>
</evidence>
<feature type="active site" description="Nucleophile" evidence="7">
    <location>
        <position position="159"/>
    </location>
</feature>
<feature type="active site" description="Proton donor/acceptor" evidence="7">
    <location>
        <position position="151"/>
    </location>
</feature>
<comment type="similarity">
    <text evidence="2">Belongs to the YkuD family.</text>
</comment>
<dbReference type="InterPro" id="IPR038063">
    <property type="entry name" value="Transpep_catalytic_dom"/>
</dbReference>
<keyword evidence="4 7" id="KW-0133">Cell shape</keyword>
<evidence type="ECO:0000256" key="5">
    <source>
        <dbReference type="ARBA" id="ARBA00022984"/>
    </source>
</evidence>
<dbReference type="EMBL" id="JACRAF010000061">
    <property type="protein sequence ID" value="MBI4923691.1"/>
    <property type="molecule type" value="Genomic_DNA"/>
</dbReference>
<evidence type="ECO:0000259" key="9">
    <source>
        <dbReference type="PROSITE" id="PS52029"/>
    </source>
</evidence>